<keyword evidence="1" id="KW-0808">Transferase</keyword>
<dbReference type="OrthoDB" id="6603449at2"/>
<evidence type="ECO:0000313" key="3">
    <source>
        <dbReference type="EMBL" id="TQR35319.1"/>
    </source>
</evidence>
<dbReference type="Gene3D" id="3.40.50.2300">
    <property type="match status" value="1"/>
</dbReference>
<dbReference type="AlphaFoldDB" id="A0A544UN97"/>
<dbReference type="SUPFAM" id="SSF52794">
    <property type="entry name" value="PTS system IIB component-like"/>
    <property type="match status" value="1"/>
</dbReference>
<dbReference type="InterPro" id="IPR003501">
    <property type="entry name" value="PTS_EIIB_2/3"/>
</dbReference>
<dbReference type="Proteomes" id="UP000317944">
    <property type="component" value="Unassembled WGS sequence"/>
</dbReference>
<organism evidence="3 4">
    <name type="scientific">Lysinibacillus sphaericus</name>
    <name type="common">Bacillus sphaericus</name>
    <dbReference type="NCBI Taxonomy" id="1421"/>
    <lineage>
        <taxon>Bacteria</taxon>
        <taxon>Bacillati</taxon>
        <taxon>Bacillota</taxon>
        <taxon>Bacilli</taxon>
        <taxon>Bacillales</taxon>
        <taxon>Bacillaceae</taxon>
        <taxon>Lysinibacillus</taxon>
    </lineage>
</organism>
<sequence>MKILVVCGNGLGSSFIMELNVKKALAELGKVAEVTHTDLASAKAEKADIYIGAEDIINQLGEERGHIVSIVNMMSISEIKLKLKSLL</sequence>
<feature type="domain" description="PTS EIIB type-2" evidence="2">
    <location>
        <begin position="1"/>
        <end position="87"/>
    </location>
</feature>
<dbReference type="EMBL" id="SADV01000005">
    <property type="protein sequence ID" value="TQR35319.1"/>
    <property type="molecule type" value="Genomic_DNA"/>
</dbReference>
<gene>
    <name evidence="3" type="ORF">C7Y47_08760</name>
</gene>
<dbReference type="InterPro" id="IPR013011">
    <property type="entry name" value="PTS_EIIB_2"/>
</dbReference>
<keyword evidence="3" id="KW-0813">Transport</keyword>
<name>A0A544UN97_LYSSH</name>
<dbReference type="RefSeq" id="WP_142508418.1">
    <property type="nucleotide sequence ID" value="NZ_SADV01000005.1"/>
</dbReference>
<dbReference type="Pfam" id="PF02302">
    <property type="entry name" value="PTS_IIB"/>
    <property type="match status" value="1"/>
</dbReference>
<dbReference type="CDD" id="cd05563">
    <property type="entry name" value="PTS_IIB_ascorbate"/>
    <property type="match status" value="1"/>
</dbReference>
<proteinExistence type="predicted"/>
<comment type="caution">
    <text evidence="3">The sequence shown here is derived from an EMBL/GenBank/DDBJ whole genome shotgun (WGS) entry which is preliminary data.</text>
</comment>
<evidence type="ECO:0000313" key="4">
    <source>
        <dbReference type="Proteomes" id="UP000317944"/>
    </source>
</evidence>
<evidence type="ECO:0000256" key="1">
    <source>
        <dbReference type="ARBA" id="ARBA00022679"/>
    </source>
</evidence>
<dbReference type="InterPro" id="IPR036095">
    <property type="entry name" value="PTS_EIIB-like_sf"/>
</dbReference>
<dbReference type="PROSITE" id="PS51099">
    <property type="entry name" value="PTS_EIIB_TYPE_2"/>
    <property type="match status" value="1"/>
</dbReference>
<reference evidence="3 4" key="1">
    <citation type="submission" date="2018-03" db="EMBL/GenBank/DDBJ databases">
        <title>Aerobic endospore-forming bacteria genome sequencing and assembly.</title>
        <authorList>
            <person name="Cavalcante D.A."/>
            <person name="Driks A."/>
            <person name="Putonti C."/>
            <person name="De-Souza M.T."/>
        </authorList>
    </citation>
    <scope>NUCLEOTIDE SEQUENCE [LARGE SCALE GENOMIC DNA]</scope>
    <source>
        <strain evidence="3 4">SDF0037</strain>
    </source>
</reference>
<protein>
    <submittedName>
        <fullName evidence="3">PTS sugar transporter subunit IIB</fullName>
    </submittedName>
</protein>
<accession>A0A544UN97</accession>
<keyword evidence="3" id="KW-0762">Sugar transport</keyword>
<dbReference type="GO" id="GO:0008982">
    <property type="term" value="F:protein-N(PI)-phosphohistidine-sugar phosphotransferase activity"/>
    <property type="evidence" value="ECO:0007669"/>
    <property type="project" value="InterPro"/>
</dbReference>
<dbReference type="GO" id="GO:0009401">
    <property type="term" value="P:phosphoenolpyruvate-dependent sugar phosphotransferase system"/>
    <property type="evidence" value="ECO:0007669"/>
    <property type="project" value="InterPro"/>
</dbReference>
<evidence type="ECO:0000259" key="2">
    <source>
        <dbReference type="PROSITE" id="PS51099"/>
    </source>
</evidence>